<dbReference type="EMBL" id="CDSC02000258">
    <property type="protein sequence ID" value="SEH84366.1"/>
    <property type="molecule type" value="Genomic_DNA"/>
</dbReference>
<keyword evidence="4 5" id="KW-0173">Coenzyme A biosynthesis</keyword>
<dbReference type="CDD" id="cd02022">
    <property type="entry name" value="DPCK"/>
    <property type="match status" value="1"/>
</dbReference>
<dbReference type="GO" id="GO:0005524">
    <property type="term" value="F:ATP binding"/>
    <property type="evidence" value="ECO:0007669"/>
    <property type="project" value="UniProtKB-UniRule"/>
</dbReference>
<dbReference type="HAMAP" id="MF_00376">
    <property type="entry name" value="Dephospho_CoA_kinase"/>
    <property type="match status" value="1"/>
</dbReference>
<name>A0A1H6LHX2_9GAMM</name>
<dbReference type="AlphaFoldDB" id="A0A1H6LHX2"/>
<comment type="subcellular location">
    <subcellularLocation>
        <location evidence="5">Cytoplasm</location>
    </subcellularLocation>
</comment>
<organism evidence="8 10">
    <name type="scientific">Bathymodiolus azoricus thioautotrophic gill symbiont</name>
    <dbReference type="NCBI Taxonomy" id="235205"/>
    <lineage>
        <taxon>Bacteria</taxon>
        <taxon>Pseudomonadati</taxon>
        <taxon>Pseudomonadota</taxon>
        <taxon>Gammaproteobacteria</taxon>
        <taxon>sulfur-oxidizing symbionts</taxon>
    </lineage>
</organism>
<dbReference type="GO" id="GO:0005737">
    <property type="term" value="C:cytoplasm"/>
    <property type="evidence" value="ECO:0007669"/>
    <property type="project" value="UniProtKB-SubCell"/>
</dbReference>
<dbReference type="Proteomes" id="UP000198988">
    <property type="component" value="Unassembled WGS sequence"/>
</dbReference>
<dbReference type="PANTHER" id="PTHR10695">
    <property type="entry name" value="DEPHOSPHO-COA KINASE-RELATED"/>
    <property type="match status" value="1"/>
</dbReference>
<evidence type="ECO:0000256" key="3">
    <source>
        <dbReference type="ARBA" id="ARBA00022840"/>
    </source>
</evidence>
<evidence type="ECO:0000256" key="5">
    <source>
        <dbReference type="HAMAP-Rule" id="MF_00376"/>
    </source>
</evidence>
<comment type="similarity">
    <text evidence="1 5">Belongs to the CoaE family.</text>
</comment>
<evidence type="ECO:0000313" key="10">
    <source>
        <dbReference type="Proteomes" id="UP000198988"/>
    </source>
</evidence>
<protein>
    <recommendedName>
        <fullName evidence="5 6">Dephospho-CoA kinase</fullName>
        <ecNumber evidence="5 6">2.7.1.24</ecNumber>
    </recommendedName>
    <alternativeName>
        <fullName evidence="5">Dephosphocoenzyme A kinase</fullName>
    </alternativeName>
</protein>
<evidence type="ECO:0000313" key="7">
    <source>
        <dbReference type="EMBL" id="SEH73957.1"/>
    </source>
</evidence>
<evidence type="ECO:0000256" key="1">
    <source>
        <dbReference type="ARBA" id="ARBA00009018"/>
    </source>
</evidence>
<dbReference type="InterPro" id="IPR001977">
    <property type="entry name" value="Depp_CoAkinase"/>
</dbReference>
<dbReference type="UniPathway" id="UPA00241">
    <property type="reaction ID" value="UER00356"/>
</dbReference>
<accession>A0A1H6LHX2</accession>
<dbReference type="Pfam" id="PF01121">
    <property type="entry name" value="CoaE"/>
    <property type="match status" value="1"/>
</dbReference>
<keyword evidence="5 8" id="KW-0418">Kinase</keyword>
<gene>
    <name evidence="5" type="primary">coaE</name>
    <name evidence="8" type="ORF">BAZSYMA_ACONTIG00016_8</name>
    <name evidence="7" type="ORF">BAZSYMB_SCAFFOLD00001_6</name>
</gene>
<dbReference type="STRING" id="235205.BAZSYMB_SCAFFOLD00001_6"/>
<dbReference type="Proteomes" id="UP000198559">
    <property type="component" value="Unassembled WGS sequence"/>
</dbReference>
<keyword evidence="3 5" id="KW-0067">ATP-binding</keyword>
<dbReference type="NCBIfam" id="TIGR00152">
    <property type="entry name" value="dephospho-CoA kinase"/>
    <property type="match status" value="1"/>
</dbReference>
<proteinExistence type="inferred from homology"/>
<feature type="binding site" evidence="5">
    <location>
        <begin position="20"/>
        <end position="25"/>
    </location>
    <ligand>
        <name>ATP</name>
        <dbReference type="ChEBI" id="CHEBI:30616"/>
    </ligand>
</feature>
<evidence type="ECO:0000256" key="2">
    <source>
        <dbReference type="ARBA" id="ARBA00022741"/>
    </source>
</evidence>
<evidence type="ECO:0000256" key="6">
    <source>
        <dbReference type="NCBIfam" id="TIGR00152"/>
    </source>
</evidence>
<dbReference type="GO" id="GO:0015937">
    <property type="term" value="P:coenzyme A biosynthetic process"/>
    <property type="evidence" value="ECO:0007669"/>
    <property type="project" value="UniProtKB-UniRule"/>
</dbReference>
<dbReference type="EMBL" id="CVUD02000116">
    <property type="protein sequence ID" value="SEH73957.1"/>
    <property type="molecule type" value="Genomic_DNA"/>
</dbReference>
<comment type="pathway">
    <text evidence="5">Cofactor biosynthesis; coenzyme A biosynthesis; CoA from (R)-pantothenate: step 5/5.</text>
</comment>
<reference evidence="8" key="2">
    <citation type="submission" date="2016-06" db="EMBL/GenBank/DDBJ databases">
        <authorList>
            <person name="Olsen C.W."/>
            <person name="Carey S."/>
            <person name="Hinshaw L."/>
            <person name="Karasin A.I."/>
        </authorList>
    </citation>
    <scope>NUCLEOTIDE SEQUENCE [LARGE SCALE GENOMIC DNA]</scope>
    <source>
        <strain evidence="8">BazSymA</strain>
        <strain evidence="7">BazSymB</strain>
    </source>
</reference>
<dbReference type="Gene3D" id="3.40.50.300">
    <property type="entry name" value="P-loop containing nucleotide triphosphate hydrolases"/>
    <property type="match status" value="1"/>
</dbReference>
<evidence type="ECO:0000313" key="9">
    <source>
        <dbReference type="Proteomes" id="UP000198559"/>
    </source>
</evidence>
<evidence type="ECO:0000256" key="4">
    <source>
        <dbReference type="ARBA" id="ARBA00022993"/>
    </source>
</evidence>
<evidence type="ECO:0000313" key="8">
    <source>
        <dbReference type="EMBL" id="SEH84366.1"/>
    </source>
</evidence>
<sequence length="211" mass="23974">MVLKSTPMTTLKIALTGGIACGKSQMAHIFAELGADVVRLDDVSKQVTTPESDGLRELVDVFGKRILNQDNSLDRQVLRTLLLENKSNKNRIEVILHPKILKIMQEWQKNSQKSLNIVEIPLLIEKNLTYLFDRAIILTCNEEKQLKRLKNRANIDEKQAKNMISMQTSHENRLKISAELPCDVIENNGTIADLKKQTQQLYQKLNQSVGI</sequence>
<keyword evidence="2 5" id="KW-0547">Nucleotide-binding</keyword>
<dbReference type="SUPFAM" id="SSF52540">
    <property type="entry name" value="P-loop containing nucleoside triphosphate hydrolases"/>
    <property type="match status" value="1"/>
</dbReference>
<dbReference type="EC" id="2.7.1.24" evidence="5 6"/>
<comment type="function">
    <text evidence="5">Catalyzes the phosphorylation of the 3'-hydroxyl group of dephosphocoenzyme A to form coenzyme A.</text>
</comment>
<dbReference type="PROSITE" id="PS51219">
    <property type="entry name" value="DPCK"/>
    <property type="match status" value="1"/>
</dbReference>
<keyword evidence="5" id="KW-0963">Cytoplasm</keyword>
<dbReference type="GO" id="GO:0004140">
    <property type="term" value="F:dephospho-CoA kinase activity"/>
    <property type="evidence" value="ECO:0007669"/>
    <property type="project" value="UniProtKB-UniRule"/>
</dbReference>
<keyword evidence="5 8" id="KW-0808">Transferase</keyword>
<dbReference type="InterPro" id="IPR027417">
    <property type="entry name" value="P-loop_NTPase"/>
</dbReference>
<comment type="catalytic activity">
    <reaction evidence="5">
        <text>3'-dephospho-CoA + ATP = ADP + CoA + H(+)</text>
        <dbReference type="Rhea" id="RHEA:18245"/>
        <dbReference type="ChEBI" id="CHEBI:15378"/>
        <dbReference type="ChEBI" id="CHEBI:30616"/>
        <dbReference type="ChEBI" id="CHEBI:57287"/>
        <dbReference type="ChEBI" id="CHEBI:57328"/>
        <dbReference type="ChEBI" id="CHEBI:456216"/>
        <dbReference type="EC" id="2.7.1.24"/>
    </reaction>
</comment>
<reference evidence="9 10" key="1">
    <citation type="submission" date="2016-06" db="EMBL/GenBank/DDBJ databases">
        <authorList>
            <person name="Petersen J."/>
            <person name="Sayavedra L."/>
        </authorList>
    </citation>
    <scope>NUCLEOTIDE SEQUENCE [LARGE SCALE GENOMIC DNA]</scope>
    <source>
        <strain evidence="10">BazSymA</strain>
        <strain evidence="9">BazSymB</strain>
    </source>
</reference>
<dbReference type="PANTHER" id="PTHR10695:SF46">
    <property type="entry name" value="BIFUNCTIONAL COENZYME A SYNTHASE-RELATED"/>
    <property type="match status" value="1"/>
</dbReference>